<evidence type="ECO:0000256" key="10">
    <source>
        <dbReference type="ARBA" id="ARBA00022989"/>
    </source>
</evidence>
<keyword evidence="11" id="KW-0333">Golgi apparatus</keyword>
<keyword evidence="14" id="KW-0325">Glycoprotein</keyword>
<evidence type="ECO:0000259" key="22">
    <source>
        <dbReference type="Pfam" id="PF25119"/>
    </source>
</evidence>
<keyword evidence="15" id="KW-0511">Multifunctional enzyme</keyword>
<protein>
    <recommendedName>
        <fullName evidence="5">[heparan sulfate]-glucosamine N-sulfotransferase</fullName>
        <ecNumber evidence="5">2.8.2.8</ecNumber>
    </recommendedName>
</protein>
<keyword evidence="23" id="KW-1185">Reference proteome</keyword>
<evidence type="ECO:0000256" key="4">
    <source>
        <dbReference type="ARBA" id="ARBA00010420"/>
    </source>
</evidence>
<dbReference type="InterPro" id="IPR037359">
    <property type="entry name" value="NST/OST"/>
</dbReference>
<feature type="disulfide bond" evidence="18">
    <location>
        <begin position="784"/>
        <end position="793"/>
    </location>
</feature>
<dbReference type="STRING" id="6313.A0A0K0D1D7"/>
<evidence type="ECO:0000256" key="13">
    <source>
        <dbReference type="ARBA" id="ARBA00023157"/>
    </source>
</evidence>
<dbReference type="UniPathway" id="UPA00862"/>
<evidence type="ECO:0000259" key="21">
    <source>
        <dbReference type="Pfam" id="PF12062"/>
    </source>
</evidence>
<sequence length="848" mass="98563">MLPYYSRRLLKFFKLALVLAFAVSFLLICRLLLKPDISARRYPPQRLPFYECPCNTSVTQTTQPSFVFRNLTEHRALILLESTSSRHGRLLQQILSSSRYPFRTETFTKNFPSLTATTLRGRYAVIIIENYYKYLNMAKWSRQLLDKYCVDYKVPLISFLFTRPNITYKKVKIKDSMLYFWQNQEVSSLKVADSSIHRISRIGAERTNVNTQDWVLFEESPASKVLSARDVLGRPRAAVLHDKGEVDNVERVLFGYNVTDWMMKMTFLDVLWYTTGGRIGWSLDRYVQIDIDDIFVGARGTRMVEDDVTALLASQKHLRQYISNFTYMLGFSGSYFHNGDDNEDRGDERLVELAQHFIWFPHMWRHNHAHEHNLTYLEATMVQNFMFAENMQLPVKYPYAIAPQHDGVYPIHTDLYNAWKKVWKVEVTATEEYPHFKPASSRRGFVYMNVSVLPRQTCGLYTHTQFFHNYPGGFSKLTSLIYGGELFFTVLLNPISIFMTHQQNFAHDRLASYTFDNLVRFIRCWTNIRLRWQSPVESSQMYFSLMPQEKDPIWSNPCEDPRHKIILPPSLNCSTLIFPNALIVGPQKTGTSALAMFLSLHPNVSTNAPIPGSFEELQFFGGSNYHKGIEWYSRQFTNAHTVLEKSATYFDNVNAPMEAHALVPEAKIVVLLYDPARRAYSWYQHMLAHNETSVVMAGSMETVLDAETPQLKKIRQRCISGGRYTYHFDRWLELYPMSNLIFIDGERFREDPVTVLTELALKLGLPYFDFERAIRFSPSKGFFCQVHNGKPKCLGRSKGRAYPPMSHTLWSRLNGIFAADNIALHNFLIRNHLPVPVWLERVRFTPTT</sequence>
<evidence type="ECO:0000256" key="18">
    <source>
        <dbReference type="PIRSR" id="PIRSR637359-3"/>
    </source>
</evidence>
<comment type="pathway">
    <text evidence="2">Glycan metabolism; heparin biosynthesis.</text>
</comment>
<dbReference type="AlphaFoldDB" id="A0A0K0D1D7"/>
<evidence type="ECO:0000256" key="9">
    <source>
        <dbReference type="ARBA" id="ARBA00022968"/>
    </source>
</evidence>
<dbReference type="InterPro" id="IPR021930">
    <property type="entry name" value="Heparan_SO4_deacetylase_dom"/>
</dbReference>
<dbReference type="UniPathway" id="UPA00756"/>
<evidence type="ECO:0000313" key="24">
    <source>
        <dbReference type="WBParaSite" id="ACAC_0000388201-mRNA-1"/>
    </source>
</evidence>
<dbReference type="Pfam" id="PF12062">
    <property type="entry name" value="HSNSD-CE"/>
    <property type="match status" value="1"/>
</dbReference>
<evidence type="ECO:0000256" key="8">
    <source>
        <dbReference type="ARBA" id="ARBA00022801"/>
    </source>
</evidence>
<keyword evidence="13 18" id="KW-1015">Disulfide bond</keyword>
<comment type="subcellular location">
    <subcellularLocation>
        <location evidence="1">Golgi apparatus membrane</location>
        <topology evidence="1">Single-pass type II membrane protein</topology>
    </subcellularLocation>
</comment>
<dbReference type="GO" id="GO:0019213">
    <property type="term" value="F:deacetylase activity"/>
    <property type="evidence" value="ECO:0007669"/>
    <property type="project" value="TreeGrafter"/>
</dbReference>
<evidence type="ECO:0000256" key="14">
    <source>
        <dbReference type="ARBA" id="ARBA00023180"/>
    </source>
</evidence>
<proteinExistence type="inferred from homology"/>
<dbReference type="InterPro" id="IPR056793">
    <property type="entry name" value="HSNSD_N"/>
</dbReference>
<dbReference type="Pfam" id="PF25119">
    <property type="entry name" value="HSNSD_N"/>
    <property type="match status" value="1"/>
</dbReference>
<comment type="similarity">
    <text evidence="4">Belongs to the sulfotransferase 1 family. NDST subfamily.</text>
</comment>
<dbReference type="PANTHER" id="PTHR10605">
    <property type="entry name" value="HEPARAN SULFATE SULFOTRANSFERASE"/>
    <property type="match status" value="1"/>
</dbReference>
<keyword evidence="6" id="KW-0808">Transferase</keyword>
<dbReference type="GO" id="GO:0030210">
    <property type="term" value="P:heparin proteoglycan biosynthetic process"/>
    <property type="evidence" value="ECO:0007669"/>
    <property type="project" value="UniProtKB-UniPathway"/>
</dbReference>
<keyword evidence="8" id="KW-0378">Hydrolase</keyword>
<evidence type="ECO:0000256" key="2">
    <source>
        <dbReference type="ARBA" id="ARBA00004841"/>
    </source>
</evidence>
<accession>A0A0K0D1D7</accession>
<evidence type="ECO:0000256" key="16">
    <source>
        <dbReference type="PIRSR" id="PIRSR637359-1"/>
    </source>
</evidence>
<dbReference type="WBParaSite" id="ACAC_0000388201-mRNA-1">
    <property type="protein sequence ID" value="ACAC_0000388201-mRNA-1"/>
    <property type="gene ID" value="ACAC_0000388201"/>
</dbReference>
<feature type="binding site" evidence="17">
    <location>
        <position position="681"/>
    </location>
    <ligand>
        <name>3'-phosphoadenylyl sulfate</name>
        <dbReference type="ChEBI" id="CHEBI:58339"/>
    </ligand>
</feature>
<dbReference type="EC" id="2.8.2.8" evidence="5"/>
<feature type="domain" description="Heparan sulphate-N-deacetylase deacetylase" evidence="21">
    <location>
        <begin position="284"/>
        <end position="487"/>
    </location>
</feature>
<dbReference type="PANTHER" id="PTHR10605:SF56">
    <property type="entry name" value="BIFUNCTIONAL HEPARAN SULFATE N-DEACETYLASE_N-SULFOTRANSFERASE"/>
    <property type="match status" value="1"/>
</dbReference>
<dbReference type="InterPro" id="IPR000863">
    <property type="entry name" value="Sulfotransferase_dom"/>
</dbReference>
<dbReference type="GO" id="GO:0015016">
    <property type="term" value="F:heparan sulfate N-sulfotransferase activity"/>
    <property type="evidence" value="ECO:0007669"/>
    <property type="project" value="UniProtKB-EC"/>
</dbReference>
<dbReference type="GO" id="GO:0015012">
    <property type="term" value="P:heparan sulfate proteoglycan biosynthetic process"/>
    <property type="evidence" value="ECO:0007669"/>
    <property type="project" value="UniProtKB-UniPathway"/>
</dbReference>
<evidence type="ECO:0000256" key="7">
    <source>
        <dbReference type="ARBA" id="ARBA00022692"/>
    </source>
</evidence>
<name>A0A0K0D1D7_ANGCA</name>
<feature type="domain" description="Sulfotransferase" evidence="20">
    <location>
        <begin position="580"/>
        <end position="785"/>
    </location>
</feature>
<dbReference type="Gene3D" id="3.40.50.300">
    <property type="entry name" value="P-loop containing nucleotide triphosphate hydrolases"/>
    <property type="match status" value="1"/>
</dbReference>
<feature type="active site" description="For sulfotransferase activity" evidence="16">
    <location>
        <position position="588"/>
    </location>
</feature>
<evidence type="ECO:0000256" key="17">
    <source>
        <dbReference type="PIRSR" id="PIRSR637359-2"/>
    </source>
</evidence>
<evidence type="ECO:0000256" key="19">
    <source>
        <dbReference type="SAM" id="Phobius"/>
    </source>
</evidence>
<reference evidence="23" key="1">
    <citation type="submission" date="2012-09" db="EMBL/GenBank/DDBJ databases">
        <authorList>
            <person name="Martin A.A."/>
        </authorList>
    </citation>
    <scope>NUCLEOTIDE SEQUENCE</scope>
</reference>
<dbReference type="Proteomes" id="UP000035642">
    <property type="component" value="Unassembled WGS sequence"/>
</dbReference>
<reference evidence="24" key="2">
    <citation type="submission" date="2017-02" db="UniProtKB">
        <authorList>
            <consortium name="WormBaseParasite"/>
        </authorList>
    </citation>
    <scope>IDENTIFICATION</scope>
</reference>
<evidence type="ECO:0000256" key="11">
    <source>
        <dbReference type="ARBA" id="ARBA00023034"/>
    </source>
</evidence>
<evidence type="ECO:0000256" key="12">
    <source>
        <dbReference type="ARBA" id="ARBA00023136"/>
    </source>
</evidence>
<dbReference type="InterPro" id="IPR027417">
    <property type="entry name" value="P-loop_NTPase"/>
</dbReference>
<comment type="pathway">
    <text evidence="3">Glycan metabolism; heparan sulfate biosynthesis.</text>
</comment>
<feature type="binding site" evidence="17">
    <location>
        <begin position="798"/>
        <end position="802"/>
    </location>
    <ligand>
        <name>3'-phosphoadenylyl sulfate</name>
        <dbReference type="ChEBI" id="CHEBI:58339"/>
    </ligand>
</feature>
<evidence type="ECO:0000256" key="6">
    <source>
        <dbReference type="ARBA" id="ARBA00022679"/>
    </source>
</evidence>
<keyword evidence="10 19" id="KW-1133">Transmembrane helix</keyword>
<organism evidence="23 24">
    <name type="scientific">Angiostrongylus cantonensis</name>
    <name type="common">Rat lungworm</name>
    <dbReference type="NCBI Taxonomy" id="6313"/>
    <lineage>
        <taxon>Eukaryota</taxon>
        <taxon>Metazoa</taxon>
        <taxon>Ecdysozoa</taxon>
        <taxon>Nematoda</taxon>
        <taxon>Chromadorea</taxon>
        <taxon>Rhabditida</taxon>
        <taxon>Rhabditina</taxon>
        <taxon>Rhabditomorpha</taxon>
        <taxon>Strongyloidea</taxon>
        <taxon>Metastrongylidae</taxon>
        <taxon>Angiostrongylus</taxon>
    </lineage>
</organism>
<keyword evidence="9" id="KW-0735">Signal-anchor</keyword>
<evidence type="ECO:0000256" key="3">
    <source>
        <dbReference type="ARBA" id="ARBA00005093"/>
    </source>
</evidence>
<dbReference type="GO" id="GO:0000139">
    <property type="term" value="C:Golgi membrane"/>
    <property type="evidence" value="ECO:0007669"/>
    <property type="project" value="UniProtKB-SubCell"/>
</dbReference>
<keyword evidence="12 19" id="KW-0472">Membrane</keyword>
<feature type="transmembrane region" description="Helical" evidence="19">
    <location>
        <begin position="12"/>
        <end position="33"/>
    </location>
</feature>
<evidence type="ECO:0000259" key="20">
    <source>
        <dbReference type="Pfam" id="PF00685"/>
    </source>
</evidence>
<evidence type="ECO:0000313" key="23">
    <source>
        <dbReference type="Proteomes" id="UP000035642"/>
    </source>
</evidence>
<dbReference type="Pfam" id="PF00685">
    <property type="entry name" value="Sulfotransfer_1"/>
    <property type="match status" value="1"/>
</dbReference>
<dbReference type="SUPFAM" id="SSF52540">
    <property type="entry name" value="P-loop containing nucleoside triphosphate hydrolases"/>
    <property type="match status" value="1"/>
</dbReference>
<dbReference type="GO" id="GO:0016787">
    <property type="term" value="F:hydrolase activity"/>
    <property type="evidence" value="ECO:0007669"/>
    <property type="project" value="UniProtKB-KW"/>
</dbReference>
<evidence type="ECO:0000256" key="5">
    <source>
        <dbReference type="ARBA" id="ARBA00012979"/>
    </source>
</evidence>
<feature type="domain" description="Heparan sulfate-N-deacetylase N-terminal" evidence="22">
    <location>
        <begin position="72"/>
        <end position="273"/>
    </location>
</feature>
<evidence type="ECO:0000256" key="15">
    <source>
        <dbReference type="ARBA" id="ARBA00023268"/>
    </source>
</evidence>
<evidence type="ECO:0000256" key="1">
    <source>
        <dbReference type="ARBA" id="ARBA00004323"/>
    </source>
</evidence>
<keyword evidence="7 19" id="KW-0812">Transmembrane</keyword>